<dbReference type="Gene3D" id="4.10.70.10">
    <property type="entry name" value="Disintegrin domain"/>
    <property type="match status" value="1"/>
</dbReference>
<evidence type="ECO:0000313" key="3">
    <source>
        <dbReference type="EMBL" id="OQS01779.1"/>
    </source>
</evidence>
<dbReference type="OrthoDB" id="5951731at2759"/>
<sequence length="147" mass="15304">MKLLWSYCAAACFVAVSFGMETFDSPEVSSFMTLLDASAVKCSCNSDCPSVTCYTVQGCVYGKCQYVQKPTGSKCPGQSCTNGGVCDDDANDTCNAKAECISAFKPSTTMCRPSAGECDVAEYCSGTSGTCPLDAFALPTTEISGQA</sequence>
<name>A0A1V9ZUX9_9STRA</name>
<dbReference type="AlphaFoldDB" id="A0A1V9ZUX9"/>
<dbReference type="Proteomes" id="UP000243217">
    <property type="component" value="Unassembled WGS sequence"/>
</dbReference>
<keyword evidence="4" id="KW-1185">Reference proteome</keyword>
<keyword evidence="1" id="KW-0732">Signal</keyword>
<dbReference type="PROSITE" id="PS50214">
    <property type="entry name" value="DISINTEGRIN_2"/>
    <property type="match status" value="1"/>
</dbReference>
<gene>
    <name evidence="3" type="ORF">THRCLA_21628</name>
</gene>
<reference evidence="3 4" key="1">
    <citation type="journal article" date="2014" name="Genome Biol. Evol.">
        <title>The secreted proteins of Achlya hypogyna and Thraustotheca clavata identify the ancestral oomycete secretome and reveal gene acquisitions by horizontal gene transfer.</title>
        <authorList>
            <person name="Misner I."/>
            <person name="Blouin N."/>
            <person name="Leonard G."/>
            <person name="Richards T.A."/>
            <person name="Lane C.E."/>
        </authorList>
    </citation>
    <scope>NUCLEOTIDE SEQUENCE [LARGE SCALE GENOMIC DNA]</scope>
    <source>
        <strain evidence="3 4">ATCC 34112</strain>
    </source>
</reference>
<organism evidence="3 4">
    <name type="scientific">Thraustotheca clavata</name>
    <dbReference type="NCBI Taxonomy" id="74557"/>
    <lineage>
        <taxon>Eukaryota</taxon>
        <taxon>Sar</taxon>
        <taxon>Stramenopiles</taxon>
        <taxon>Oomycota</taxon>
        <taxon>Saprolegniomycetes</taxon>
        <taxon>Saprolegniales</taxon>
        <taxon>Achlyaceae</taxon>
        <taxon>Thraustotheca</taxon>
    </lineage>
</organism>
<dbReference type="InterPro" id="IPR036436">
    <property type="entry name" value="Disintegrin_dom_sf"/>
</dbReference>
<feature type="domain" description="Disintegrin" evidence="2">
    <location>
        <begin position="41"/>
        <end position="139"/>
    </location>
</feature>
<dbReference type="EMBL" id="JNBS01001619">
    <property type="protein sequence ID" value="OQS01779.1"/>
    <property type="molecule type" value="Genomic_DNA"/>
</dbReference>
<evidence type="ECO:0000313" key="4">
    <source>
        <dbReference type="Proteomes" id="UP000243217"/>
    </source>
</evidence>
<evidence type="ECO:0000259" key="2">
    <source>
        <dbReference type="PROSITE" id="PS50214"/>
    </source>
</evidence>
<dbReference type="SMART" id="SM00050">
    <property type="entry name" value="DISIN"/>
    <property type="match status" value="1"/>
</dbReference>
<evidence type="ECO:0000256" key="1">
    <source>
        <dbReference type="SAM" id="SignalP"/>
    </source>
</evidence>
<dbReference type="SUPFAM" id="SSF57552">
    <property type="entry name" value="Blood coagulation inhibitor (disintegrin)"/>
    <property type="match status" value="1"/>
</dbReference>
<proteinExistence type="predicted"/>
<accession>A0A1V9ZUX9</accession>
<feature type="chain" id="PRO_5012619141" description="Disintegrin domain-containing protein" evidence="1">
    <location>
        <begin position="20"/>
        <end position="147"/>
    </location>
</feature>
<protein>
    <recommendedName>
        <fullName evidence="2">Disintegrin domain-containing protein</fullName>
    </recommendedName>
</protein>
<feature type="non-terminal residue" evidence="3">
    <location>
        <position position="147"/>
    </location>
</feature>
<comment type="caution">
    <text evidence="3">The sequence shown here is derived from an EMBL/GenBank/DDBJ whole genome shotgun (WGS) entry which is preliminary data.</text>
</comment>
<feature type="signal peptide" evidence="1">
    <location>
        <begin position="1"/>
        <end position="19"/>
    </location>
</feature>
<dbReference type="InterPro" id="IPR001762">
    <property type="entry name" value="Disintegrin_dom"/>
</dbReference>